<keyword evidence="2" id="KW-1133">Transmembrane helix</keyword>
<evidence type="ECO:0000313" key="4">
    <source>
        <dbReference type="EMBL" id="NUC72751.1"/>
    </source>
</evidence>
<feature type="region of interest" description="Disordered" evidence="1">
    <location>
        <begin position="1"/>
        <end position="22"/>
    </location>
</feature>
<sequence>MLDEGSVPSPRSRRQAPVEPGPRWAKCATCNGTLRRGAISCPHCGARTRHWWLTGPGAWLIATGALVGGLLIAVGWRRVTQRLRARGA</sequence>
<evidence type="ECO:0000256" key="2">
    <source>
        <dbReference type="SAM" id="Phobius"/>
    </source>
</evidence>
<proteinExistence type="predicted"/>
<dbReference type="Proteomes" id="UP000728647">
    <property type="component" value="Unassembled WGS sequence"/>
</dbReference>
<gene>
    <name evidence="3" type="ORF">HT576_10840</name>
    <name evidence="4" type="ORF">HTZ84_10590</name>
</gene>
<feature type="transmembrane region" description="Helical" evidence="2">
    <location>
        <begin position="57"/>
        <end position="76"/>
    </location>
</feature>
<dbReference type="EMBL" id="JABUQZ010000001">
    <property type="protein sequence ID" value="NUC72751.1"/>
    <property type="molecule type" value="Genomic_DNA"/>
</dbReference>
<keyword evidence="2" id="KW-0812">Transmembrane</keyword>
<name>A0A8J8KBN3_9EURY</name>
<evidence type="ECO:0000256" key="1">
    <source>
        <dbReference type="SAM" id="MobiDB-lite"/>
    </source>
</evidence>
<evidence type="ECO:0000313" key="6">
    <source>
        <dbReference type="Proteomes" id="UP001016761"/>
    </source>
</evidence>
<dbReference type="EMBL" id="JABURA010000001">
    <property type="protein sequence ID" value="NUB91510.1"/>
    <property type="molecule type" value="Genomic_DNA"/>
</dbReference>
<evidence type="ECO:0000313" key="3">
    <source>
        <dbReference type="EMBL" id="NUB91510.1"/>
    </source>
</evidence>
<dbReference type="OrthoDB" id="385858at2157"/>
<dbReference type="AlphaFoldDB" id="A0A8J8KBN3"/>
<dbReference type="Proteomes" id="UP001016761">
    <property type="component" value="Unassembled WGS sequence"/>
</dbReference>
<organism evidence="3 5">
    <name type="scientific">Haloterrigena gelatinilytica</name>
    <dbReference type="NCBI Taxonomy" id="2741724"/>
    <lineage>
        <taxon>Archaea</taxon>
        <taxon>Methanobacteriati</taxon>
        <taxon>Methanobacteriota</taxon>
        <taxon>Stenosarchaea group</taxon>
        <taxon>Halobacteria</taxon>
        <taxon>Halobacteriales</taxon>
        <taxon>Natrialbaceae</taxon>
        <taxon>Haloterrigena</taxon>
    </lineage>
</organism>
<evidence type="ECO:0000313" key="5">
    <source>
        <dbReference type="Proteomes" id="UP000728647"/>
    </source>
</evidence>
<protein>
    <submittedName>
        <fullName evidence="3">Uncharacterized protein</fullName>
    </submittedName>
</protein>
<accession>A0A8J8KBN3</accession>
<dbReference type="RefSeq" id="WP_174680643.1">
    <property type="nucleotide sequence ID" value="NZ_JABUQZ010000001.1"/>
</dbReference>
<reference evidence="3 6" key="1">
    <citation type="submission" date="2020-06" db="EMBL/GenBank/DDBJ databases">
        <title>Haloterrigena sp. nov., an extremely halophilic archaeon isolated from a saline sediment.</title>
        <authorList>
            <person name="Liu B.-B."/>
        </authorList>
    </citation>
    <scope>NUCLEOTIDE SEQUENCE</scope>
    <source>
        <strain evidence="3">SYSU A121-1</strain>
        <strain evidence="4 6">SYSU A558-1</strain>
    </source>
</reference>
<keyword evidence="6" id="KW-1185">Reference proteome</keyword>
<comment type="caution">
    <text evidence="3">The sequence shown here is derived from an EMBL/GenBank/DDBJ whole genome shotgun (WGS) entry which is preliminary data.</text>
</comment>
<keyword evidence="2" id="KW-0472">Membrane</keyword>